<reference evidence="3" key="3">
    <citation type="submission" date="2025-09" db="UniProtKB">
        <authorList>
            <consortium name="Ensembl"/>
        </authorList>
    </citation>
    <scope>IDENTIFICATION</scope>
</reference>
<keyword evidence="4" id="KW-1185">Reference proteome</keyword>
<keyword evidence="1" id="KW-1133">Transmembrane helix</keyword>
<dbReference type="Gene3D" id="3.10.100.10">
    <property type="entry name" value="Mannose-Binding Protein A, subunit A"/>
    <property type="match status" value="1"/>
</dbReference>
<dbReference type="SUPFAM" id="SSF56436">
    <property type="entry name" value="C-type lectin-like"/>
    <property type="match status" value="1"/>
</dbReference>
<dbReference type="InterPro" id="IPR050111">
    <property type="entry name" value="C-type_lectin/snaclec_domain"/>
</dbReference>
<feature type="domain" description="C-type lectin" evidence="2">
    <location>
        <begin position="39"/>
        <end position="159"/>
    </location>
</feature>
<proteinExistence type="predicted"/>
<name>A0A4W6D7P2_LATCA</name>
<sequence>MSGKNKAYTSSILPLVVYISFFSCLIIFPAQCPPDWLANGRSCYTLRRGGLTWSEALRSCKRLAAGSHLADLKTPEDVLYVSSHLLSHNNLLLLWTGLNDQQEGQPLWSDGSSYNLTDTVMTSLPANQTDCFALQKNATGPGYFLTPFFCNIPLPFICQYQSK</sequence>
<evidence type="ECO:0000313" key="3">
    <source>
        <dbReference type="Ensembl" id="ENSLCAP00010020956.1"/>
    </source>
</evidence>
<dbReference type="InterPro" id="IPR016186">
    <property type="entry name" value="C-type_lectin-like/link_sf"/>
</dbReference>
<dbReference type="Pfam" id="PF00059">
    <property type="entry name" value="Lectin_C"/>
    <property type="match status" value="1"/>
</dbReference>
<dbReference type="InterPro" id="IPR001304">
    <property type="entry name" value="C-type_lectin-like"/>
</dbReference>
<accession>A0A4W6D7P2</accession>
<evidence type="ECO:0000259" key="2">
    <source>
        <dbReference type="PROSITE" id="PS50041"/>
    </source>
</evidence>
<evidence type="ECO:0000313" key="4">
    <source>
        <dbReference type="Proteomes" id="UP000314980"/>
    </source>
</evidence>
<dbReference type="SMART" id="SM00034">
    <property type="entry name" value="CLECT"/>
    <property type="match status" value="1"/>
</dbReference>
<reference evidence="4" key="1">
    <citation type="submission" date="2015-09" db="EMBL/GenBank/DDBJ databases">
        <authorList>
            <person name="Sai Rama Sridatta P."/>
        </authorList>
    </citation>
    <scope>NUCLEOTIDE SEQUENCE [LARGE SCALE GENOMIC DNA]</scope>
</reference>
<evidence type="ECO:0000256" key="1">
    <source>
        <dbReference type="SAM" id="Phobius"/>
    </source>
</evidence>
<reference evidence="3" key="2">
    <citation type="submission" date="2025-08" db="UniProtKB">
        <authorList>
            <consortium name="Ensembl"/>
        </authorList>
    </citation>
    <scope>IDENTIFICATION</scope>
</reference>
<dbReference type="AlphaFoldDB" id="A0A4W6D7P2"/>
<feature type="transmembrane region" description="Helical" evidence="1">
    <location>
        <begin position="12"/>
        <end position="30"/>
    </location>
</feature>
<protein>
    <recommendedName>
        <fullName evidence="2">C-type lectin domain-containing protein</fullName>
    </recommendedName>
</protein>
<dbReference type="Ensembl" id="ENSLCAT00010021413.1">
    <property type="protein sequence ID" value="ENSLCAP00010020956.1"/>
    <property type="gene ID" value="ENSLCAG00010009888.1"/>
</dbReference>
<dbReference type="Proteomes" id="UP000314980">
    <property type="component" value="Unassembled WGS sequence"/>
</dbReference>
<organism evidence="3 4">
    <name type="scientific">Lates calcarifer</name>
    <name type="common">Barramundi</name>
    <name type="synonym">Holocentrus calcarifer</name>
    <dbReference type="NCBI Taxonomy" id="8187"/>
    <lineage>
        <taxon>Eukaryota</taxon>
        <taxon>Metazoa</taxon>
        <taxon>Chordata</taxon>
        <taxon>Craniata</taxon>
        <taxon>Vertebrata</taxon>
        <taxon>Euteleostomi</taxon>
        <taxon>Actinopterygii</taxon>
        <taxon>Neopterygii</taxon>
        <taxon>Teleostei</taxon>
        <taxon>Neoteleostei</taxon>
        <taxon>Acanthomorphata</taxon>
        <taxon>Carangaria</taxon>
        <taxon>Carangaria incertae sedis</taxon>
        <taxon>Centropomidae</taxon>
        <taxon>Lates</taxon>
    </lineage>
</organism>
<keyword evidence="1" id="KW-0472">Membrane</keyword>
<dbReference type="InParanoid" id="A0A4W6D7P2"/>
<dbReference type="PANTHER" id="PTHR22803">
    <property type="entry name" value="MANNOSE, PHOSPHOLIPASE, LECTIN RECEPTOR RELATED"/>
    <property type="match status" value="1"/>
</dbReference>
<dbReference type="GeneTree" id="ENSGT00940000177018"/>
<dbReference type="PROSITE" id="PS51257">
    <property type="entry name" value="PROKAR_LIPOPROTEIN"/>
    <property type="match status" value="1"/>
</dbReference>
<dbReference type="PROSITE" id="PS50041">
    <property type="entry name" value="C_TYPE_LECTIN_2"/>
    <property type="match status" value="1"/>
</dbReference>
<keyword evidence="1" id="KW-0812">Transmembrane</keyword>
<dbReference type="InterPro" id="IPR016187">
    <property type="entry name" value="CTDL_fold"/>
</dbReference>